<reference evidence="3" key="1">
    <citation type="submission" date="2021-01" db="EMBL/GenBank/DDBJ databases">
        <authorList>
            <person name="Corre E."/>
            <person name="Pelletier E."/>
            <person name="Niang G."/>
            <person name="Scheremetjew M."/>
            <person name="Finn R."/>
            <person name="Kale V."/>
            <person name="Holt S."/>
            <person name="Cochrane G."/>
            <person name="Meng A."/>
            <person name="Brown T."/>
            <person name="Cohen L."/>
        </authorList>
    </citation>
    <scope>NUCLEOTIDE SEQUENCE</scope>
    <source>
        <strain evidence="3">UTEX LB 985</strain>
    </source>
</reference>
<dbReference type="SUPFAM" id="SSF52833">
    <property type="entry name" value="Thioredoxin-like"/>
    <property type="match status" value="1"/>
</dbReference>
<dbReference type="GO" id="GO:0045454">
    <property type="term" value="P:cell redox homeostasis"/>
    <property type="evidence" value="ECO:0007669"/>
    <property type="project" value="TreeGrafter"/>
</dbReference>
<dbReference type="GO" id="GO:0005789">
    <property type="term" value="C:endoplasmic reticulum membrane"/>
    <property type="evidence" value="ECO:0007669"/>
    <property type="project" value="TreeGrafter"/>
</dbReference>
<dbReference type="GO" id="GO:0004791">
    <property type="term" value="F:thioredoxin-disulfide reductase (NADPH) activity"/>
    <property type="evidence" value="ECO:0007669"/>
    <property type="project" value="TreeGrafter"/>
</dbReference>
<evidence type="ECO:0000256" key="2">
    <source>
        <dbReference type="ARBA" id="ARBA00023284"/>
    </source>
</evidence>
<dbReference type="NCBIfam" id="TIGR02174">
    <property type="entry name" value="CXXU_selWTH"/>
    <property type="match status" value="1"/>
</dbReference>
<dbReference type="EMBL" id="HBGU01044822">
    <property type="protein sequence ID" value="CAD9478241.1"/>
    <property type="molecule type" value="Transcribed_RNA"/>
</dbReference>
<dbReference type="Gene3D" id="3.40.30.10">
    <property type="entry name" value="Glutaredoxin"/>
    <property type="match status" value="1"/>
</dbReference>
<dbReference type="InterPro" id="IPR011893">
    <property type="entry name" value="Selenoprotein_Rdx-typ"/>
</dbReference>
<accession>A0A7S2H207</accession>
<dbReference type="PANTHER" id="PTHR13544:SF0">
    <property type="entry name" value="THIOREDOXIN REDUCTASE-LIKE SELENOPROTEIN T"/>
    <property type="match status" value="1"/>
</dbReference>
<keyword evidence="2" id="KW-0676">Redox-active center</keyword>
<organism evidence="3">
    <name type="scientific">Haptolina brevifila</name>
    <dbReference type="NCBI Taxonomy" id="156173"/>
    <lineage>
        <taxon>Eukaryota</taxon>
        <taxon>Haptista</taxon>
        <taxon>Haptophyta</taxon>
        <taxon>Prymnesiophyceae</taxon>
        <taxon>Prymnesiales</taxon>
        <taxon>Prymnesiaceae</taxon>
        <taxon>Haptolina</taxon>
    </lineage>
</organism>
<dbReference type="InterPro" id="IPR036249">
    <property type="entry name" value="Thioredoxin-like_sf"/>
</dbReference>
<dbReference type="Pfam" id="PF10262">
    <property type="entry name" value="Rdx"/>
    <property type="match status" value="1"/>
</dbReference>
<dbReference type="InterPro" id="IPR019389">
    <property type="entry name" value="Selenoprotein_T"/>
</dbReference>
<evidence type="ECO:0008006" key="4">
    <source>
        <dbReference type="Google" id="ProtNLM"/>
    </source>
</evidence>
<protein>
    <recommendedName>
        <fullName evidence="4">Selenoprotein T</fullName>
    </recommendedName>
</protein>
<sequence length="125" mass="13636">MAFPDLKIEGGPYTPPASVQYAIRSVRVAQVSIVAAFFFGEQLFASLHRPAPAILGQMQENKFITAGAVYGLDVIAQTFKSINAFELTYNGQVLHSKLSSGKFPDVGELVAKLKSVMEKETKLEK</sequence>
<dbReference type="AlphaFoldDB" id="A0A7S2H207"/>
<evidence type="ECO:0000256" key="1">
    <source>
        <dbReference type="ARBA" id="ARBA00022729"/>
    </source>
</evidence>
<evidence type="ECO:0000313" key="3">
    <source>
        <dbReference type="EMBL" id="CAD9478241.1"/>
    </source>
</evidence>
<name>A0A7S2H207_9EUKA</name>
<proteinExistence type="predicted"/>
<keyword evidence="1" id="KW-0732">Signal</keyword>
<dbReference type="PANTHER" id="PTHR13544">
    <property type="entry name" value="SELENOPROTEIN T"/>
    <property type="match status" value="1"/>
</dbReference>
<gene>
    <name evidence="3" type="ORF">CBRE1094_LOCUS24429</name>
</gene>